<keyword evidence="1" id="KW-0472">Membrane</keyword>
<dbReference type="eggNOG" id="COG2333">
    <property type="taxonomic scope" value="Bacteria"/>
</dbReference>
<dbReference type="EMBL" id="AVPG01000004">
    <property type="protein sequence ID" value="KGX88026.1"/>
    <property type="molecule type" value="Genomic_DNA"/>
</dbReference>
<sequence>MKVGCVVKRYFLYAISLAILMHGLFIKQTIAAPPSLSIGEEEVLFTFLEMPDGEAMLIQTGFNQSILVNTGAKQSKQQLTQQLNQLGVQKLNGLIITSSSDKECGNVQDVMEQYEVSNVYYTGHISSRCMEQMNREQLKNWKKNHIYELSPQLFIKVITSSTNGSMSLYMQYGQTSLLFLANGDEALEDKLREASPIQADIVKLADYAVTSLPSMELLNRIDPHMAMIYPLKGKTPNETLLERLEESWVDVYQLDKIGTMTIHCTMEDYELFPK</sequence>
<proteinExistence type="predicted"/>
<evidence type="ECO:0000313" key="3">
    <source>
        <dbReference type="Proteomes" id="UP000030401"/>
    </source>
</evidence>
<reference evidence="2 3" key="1">
    <citation type="submission" date="2013-08" db="EMBL/GenBank/DDBJ databases">
        <authorList>
            <person name="Huang J."/>
            <person name="Wang G."/>
        </authorList>
    </citation>
    <scope>NUCLEOTIDE SEQUENCE [LARGE SCALE GENOMIC DNA]</scope>
    <source>
        <strain evidence="2 3">JSM 072002</strain>
    </source>
</reference>
<dbReference type="AlphaFoldDB" id="A0A0A5G4J7"/>
<dbReference type="Gene3D" id="3.60.15.10">
    <property type="entry name" value="Ribonuclease Z/Hydroxyacylglutathione hydrolase-like"/>
    <property type="match status" value="1"/>
</dbReference>
<dbReference type="Proteomes" id="UP000030401">
    <property type="component" value="Unassembled WGS sequence"/>
</dbReference>
<protein>
    <recommendedName>
        <fullName evidence="4">Hydrolase</fullName>
    </recommendedName>
</protein>
<dbReference type="InterPro" id="IPR036866">
    <property type="entry name" value="RibonucZ/Hydroxyglut_hydro"/>
</dbReference>
<keyword evidence="3" id="KW-1185">Reference proteome</keyword>
<feature type="transmembrane region" description="Helical" evidence="1">
    <location>
        <begin position="10"/>
        <end position="26"/>
    </location>
</feature>
<evidence type="ECO:0000256" key="1">
    <source>
        <dbReference type="SAM" id="Phobius"/>
    </source>
</evidence>
<gene>
    <name evidence="2" type="ORF">N784_12635</name>
</gene>
<dbReference type="STRING" id="1385512.N784_12635"/>
<dbReference type="InterPro" id="IPR052159">
    <property type="entry name" value="Competence_DNA_uptake"/>
</dbReference>
<evidence type="ECO:0008006" key="4">
    <source>
        <dbReference type="Google" id="ProtNLM"/>
    </source>
</evidence>
<evidence type="ECO:0000313" key="2">
    <source>
        <dbReference type="EMBL" id="KGX88026.1"/>
    </source>
</evidence>
<accession>A0A0A5G4J7</accession>
<name>A0A0A5G4J7_9BACI</name>
<dbReference type="PANTHER" id="PTHR30619">
    <property type="entry name" value="DNA INTERNALIZATION/COMPETENCE PROTEIN COMEC/REC2"/>
    <property type="match status" value="1"/>
</dbReference>
<organism evidence="2 3">
    <name type="scientific">Pontibacillus litoralis JSM 072002</name>
    <dbReference type="NCBI Taxonomy" id="1385512"/>
    <lineage>
        <taxon>Bacteria</taxon>
        <taxon>Bacillati</taxon>
        <taxon>Bacillota</taxon>
        <taxon>Bacilli</taxon>
        <taxon>Bacillales</taxon>
        <taxon>Bacillaceae</taxon>
        <taxon>Pontibacillus</taxon>
    </lineage>
</organism>
<dbReference type="RefSeq" id="WP_036832884.1">
    <property type="nucleotide sequence ID" value="NZ_AVPG01000004.1"/>
</dbReference>
<dbReference type="SUPFAM" id="SSF56281">
    <property type="entry name" value="Metallo-hydrolase/oxidoreductase"/>
    <property type="match status" value="1"/>
</dbReference>
<comment type="caution">
    <text evidence="2">The sequence shown here is derived from an EMBL/GenBank/DDBJ whole genome shotgun (WGS) entry which is preliminary data.</text>
</comment>
<keyword evidence="1" id="KW-1133">Transmembrane helix</keyword>
<dbReference type="PANTHER" id="PTHR30619:SF1">
    <property type="entry name" value="RECOMBINATION PROTEIN 2"/>
    <property type="match status" value="1"/>
</dbReference>
<keyword evidence="1" id="KW-0812">Transmembrane</keyword>
<dbReference type="OrthoDB" id="2696637at2"/>